<evidence type="ECO:0000313" key="2">
    <source>
        <dbReference type="Proteomes" id="UP001307760"/>
    </source>
</evidence>
<evidence type="ECO:0000313" key="1">
    <source>
        <dbReference type="EMBL" id="MEE4419489.1"/>
    </source>
</evidence>
<comment type="caution">
    <text evidence="1">The sequence shown here is derived from an EMBL/GenBank/DDBJ whole genome shotgun (WGS) entry which is preliminary data.</text>
</comment>
<dbReference type="EMBL" id="JAZBJP010000002">
    <property type="protein sequence ID" value="MEE4419489.1"/>
    <property type="molecule type" value="Genomic_DNA"/>
</dbReference>
<sequence length="77" mass="8805">MTISKASEAHGSLEWATKQVQRQKRLEREWLGDTTARRPSFAEAELLDRQGIPSCHVWRIPESEAPPHLSATQALRR</sequence>
<name>A0ABU7NKU3_9ACTN</name>
<organism evidence="1 2">
    <name type="scientific">Streptomyces bugieae</name>
    <dbReference type="NCBI Taxonomy" id="3098223"/>
    <lineage>
        <taxon>Bacteria</taxon>
        <taxon>Bacillati</taxon>
        <taxon>Actinomycetota</taxon>
        <taxon>Actinomycetes</taxon>
        <taxon>Kitasatosporales</taxon>
        <taxon>Streptomycetaceae</taxon>
        <taxon>Streptomyces</taxon>
    </lineage>
</organism>
<proteinExistence type="predicted"/>
<dbReference type="RefSeq" id="WP_330821143.1">
    <property type="nucleotide sequence ID" value="NZ_JAZBJP010000002.1"/>
</dbReference>
<dbReference type="Proteomes" id="UP001307760">
    <property type="component" value="Unassembled WGS sequence"/>
</dbReference>
<gene>
    <name evidence="1" type="ORF">V2J85_09005</name>
</gene>
<reference evidence="1 2" key="1">
    <citation type="submission" date="2023-12" db="EMBL/GenBank/DDBJ databases">
        <title>30 novel species of actinomycetes from the DSMZ collection.</title>
        <authorList>
            <person name="Nouioui I."/>
        </authorList>
    </citation>
    <scope>NUCLEOTIDE SEQUENCE [LARGE SCALE GENOMIC DNA]</scope>
    <source>
        <strain evidence="1 2">DSM 41528</strain>
    </source>
</reference>
<keyword evidence="2" id="KW-1185">Reference proteome</keyword>
<protein>
    <submittedName>
        <fullName evidence="1">Uncharacterized protein</fullName>
    </submittedName>
</protein>
<accession>A0ABU7NKU3</accession>